<evidence type="ECO:0000256" key="1">
    <source>
        <dbReference type="ARBA" id="ARBA00022723"/>
    </source>
</evidence>
<dbReference type="Gene3D" id="3.30.830.10">
    <property type="entry name" value="Metalloenzyme, LuxS/M16 peptidase-like"/>
    <property type="match status" value="2"/>
</dbReference>
<evidence type="ECO:0000313" key="5">
    <source>
        <dbReference type="EMBL" id="OMH81953.1"/>
    </source>
</evidence>
<dbReference type="SUPFAM" id="SSF63411">
    <property type="entry name" value="LuxS/MPP-like metallohydrolase"/>
    <property type="match status" value="2"/>
</dbReference>
<evidence type="ECO:0000259" key="4">
    <source>
        <dbReference type="Pfam" id="PF22456"/>
    </source>
</evidence>
<feature type="domain" description="Peptidase M16 middle/third" evidence="3">
    <location>
        <begin position="2"/>
        <end position="80"/>
    </location>
</feature>
<keyword evidence="1" id="KW-0479">Metal-binding</keyword>
<dbReference type="InterPro" id="IPR050626">
    <property type="entry name" value="Peptidase_M16"/>
</dbReference>
<feature type="region of interest" description="Disordered" evidence="2">
    <location>
        <begin position="461"/>
        <end position="499"/>
    </location>
</feature>
<feature type="compositionally biased region" description="Low complexity" evidence="2">
    <location>
        <begin position="470"/>
        <end position="485"/>
    </location>
</feature>
<gene>
    <name evidence="5" type="ORF">AX774_g4584</name>
</gene>
<name>A0A1R1PLZ1_ZANCU</name>
<dbReference type="PANTHER" id="PTHR43690:SF18">
    <property type="entry name" value="INSULIN-DEGRADING ENZYME-RELATED"/>
    <property type="match status" value="1"/>
</dbReference>
<dbReference type="OrthoDB" id="952271at2759"/>
<dbReference type="Pfam" id="PF16187">
    <property type="entry name" value="Peptidase_M16_M"/>
    <property type="match status" value="1"/>
</dbReference>
<dbReference type="PANTHER" id="PTHR43690">
    <property type="entry name" value="NARDILYSIN"/>
    <property type="match status" value="1"/>
</dbReference>
<dbReference type="InterPro" id="IPR011249">
    <property type="entry name" value="Metalloenz_LuxS/M16"/>
</dbReference>
<evidence type="ECO:0000259" key="3">
    <source>
        <dbReference type="Pfam" id="PF16187"/>
    </source>
</evidence>
<accession>A0A1R1PLZ1</accession>
<dbReference type="AlphaFoldDB" id="A0A1R1PLZ1"/>
<sequence>MDGMMISVAGYNDKLWDLLKLILEGMRDFEFDEDRYKVNLREISLRYENQVHSEPFKHANGVTNFLKFDLQWRSQDKLDAIEHVSLDLLRRFVDDIFRQLYVQMLVLGNYSENEALDISEKVMKYCSSGRLSEPEYVVPRCLLHPVGVYSLQVDPQSEKNVNSAVQRTIFTSNTDSPYYKAMVDLISNIVSEPLFDQLRTKEQLGYIVSSGAFIANGAPPSLYILVQSEVNPAYVDLRISSFLRAYSPIIRSLSQAEFDHHVNSLIVRRLQNPKCINEESSRFWVQIHSKFYDFEWREVEVSILKSLTLNDLFAFWDRYFLPHPNSKASHLVVSVHSSFVRKPTTLELQKYPQSIIALQGCLAKEGLSSELCSLKSLNALILDIASHLDLVKLLPSTIDDAIPYLISWCTPLYDSNPDQLDALKSKLVSNTGPTNYLRTALYMALEEYSYINHGYDHDHDIPSNKPNGISDSSPSLSTPASLKPTIPTESSNTGVSKYKDPKQFEDTIKAARGLTKTPSGSWVFTDAVKYKNTSVISSGPFSFHPLIPKY</sequence>
<dbReference type="InterPro" id="IPR054734">
    <property type="entry name" value="PqqF-like_C_4"/>
</dbReference>
<organism evidence="5 6">
    <name type="scientific">Zancudomyces culisetae</name>
    <name type="common">Gut fungus</name>
    <name type="synonym">Smittium culisetae</name>
    <dbReference type="NCBI Taxonomy" id="1213189"/>
    <lineage>
        <taxon>Eukaryota</taxon>
        <taxon>Fungi</taxon>
        <taxon>Fungi incertae sedis</taxon>
        <taxon>Zoopagomycota</taxon>
        <taxon>Kickxellomycotina</taxon>
        <taxon>Harpellomycetes</taxon>
        <taxon>Harpellales</taxon>
        <taxon>Legeriomycetaceae</taxon>
        <taxon>Zancudomyces</taxon>
    </lineage>
</organism>
<dbReference type="Proteomes" id="UP000188320">
    <property type="component" value="Unassembled WGS sequence"/>
</dbReference>
<feature type="domain" description="Coenzyme PQQ synthesis protein F-like C-terminal lobe" evidence="4">
    <location>
        <begin position="185"/>
        <end position="284"/>
    </location>
</feature>
<evidence type="ECO:0000313" key="6">
    <source>
        <dbReference type="Proteomes" id="UP000188320"/>
    </source>
</evidence>
<evidence type="ECO:0000256" key="2">
    <source>
        <dbReference type="SAM" id="MobiDB-lite"/>
    </source>
</evidence>
<dbReference type="GO" id="GO:0046872">
    <property type="term" value="F:metal ion binding"/>
    <property type="evidence" value="ECO:0007669"/>
    <property type="project" value="UniProtKB-KW"/>
</dbReference>
<reference evidence="6" key="1">
    <citation type="submission" date="2017-01" db="EMBL/GenBank/DDBJ databases">
        <authorList>
            <person name="Wang Y."/>
            <person name="White M."/>
            <person name="Kvist S."/>
            <person name="Moncalvo J.-M."/>
        </authorList>
    </citation>
    <scope>NUCLEOTIDE SEQUENCE [LARGE SCALE GENOMIC DNA]</scope>
    <source>
        <strain evidence="6">COL-18-3</strain>
    </source>
</reference>
<proteinExistence type="predicted"/>
<dbReference type="EMBL" id="LSSK01000774">
    <property type="protein sequence ID" value="OMH81953.1"/>
    <property type="molecule type" value="Genomic_DNA"/>
</dbReference>
<dbReference type="InterPro" id="IPR032632">
    <property type="entry name" value="Peptidase_M16_M"/>
</dbReference>
<keyword evidence="6" id="KW-1185">Reference proteome</keyword>
<protein>
    <submittedName>
        <fullName evidence="5">Insulin-degrading enzyme</fullName>
    </submittedName>
</protein>
<dbReference type="Pfam" id="PF22456">
    <property type="entry name" value="PqqF-like_C_4"/>
    <property type="match status" value="1"/>
</dbReference>
<comment type="caution">
    <text evidence="5">The sequence shown here is derived from an EMBL/GenBank/DDBJ whole genome shotgun (WGS) entry which is preliminary data.</text>
</comment>